<dbReference type="CDD" id="cd06257">
    <property type="entry name" value="DnaJ"/>
    <property type="match status" value="1"/>
</dbReference>
<keyword evidence="2" id="KW-0802">TPR repeat</keyword>
<feature type="repeat" description="TPR" evidence="2">
    <location>
        <begin position="314"/>
        <end position="347"/>
    </location>
</feature>
<dbReference type="Gene3D" id="1.10.8.10">
    <property type="entry name" value="DNA helicase RuvA subunit, C-terminal domain"/>
    <property type="match status" value="1"/>
</dbReference>
<dbReference type="InterPro" id="IPR036869">
    <property type="entry name" value="J_dom_sf"/>
</dbReference>
<feature type="region of interest" description="Disordered" evidence="4">
    <location>
        <begin position="27"/>
        <end position="64"/>
    </location>
</feature>
<dbReference type="PROSITE" id="PS50103">
    <property type="entry name" value="ZF_C3H1"/>
    <property type="match status" value="1"/>
</dbReference>
<dbReference type="Gene3D" id="1.25.40.10">
    <property type="entry name" value="Tetratricopeptide repeat domain"/>
    <property type="match status" value="1"/>
</dbReference>
<gene>
    <name evidence="7" type="ORF">LSH36_276g01030</name>
</gene>
<sequence length="690" mass="77350">MGISLREAFEALDLPFGTTTGLPQHNCHKPLLNDRPVATLEKGQGGKKDMGTEGVDGLNQGIVPENSFSESAADRDTVRTNYKRLAMKWLPENNNHSPESIKNFLEISMAYKRLQIKTDIVQMSVPDCIDLFKETFNQPKPAYSNGYCSSDDDSDLSDYAEKDDKIGHCVSNLLTTEEIERNANDLITEEEKEKRRAEKRRAKKKRKREKKRLEKRMAELQKKEEDSKRKPDKKDSTTNSKTKKLDEMNNDSSESETEGFDQSAAFFKKVLNKKKKAGTASESTSNTKPKIDSSKTTNGNEEALEDLDPVVLQSRQLAIEGNKMANLGHYQNAIELFTEAVRLDPTDFRFFGNRSYCYDRLQQYEKALKDADKAIHLAPDWAKGYFRKGRALAGLKLYSDAEQAFMRVLKLDRNCEDAMQELLRVRTHQLTEMGFSQQQAQNAIRQYNSVQQALDSLLAGVVAETSLGSEVYMSDDDDYGAASSPRPVVSPVISQSITNHSPPDTHHKPHDVKMETMLPIQALTPDSQSGLDVKCPGNPEGLTALWVGNVLPQVTEKRLNTMFSKFGQVTSVRLLPEKYCAFINFKTKESAGAAMKGLQGAPCEGQQLLIKFPDNPIVNGNSSNSVVIRKAGTVKQNTKPAAGGQSKMSGPVNGDECYFWRTTGCRFGKDCHYRHVPEHKGIDHKPWQRQ</sequence>
<dbReference type="PROSITE" id="PS50005">
    <property type="entry name" value="TPR"/>
    <property type="match status" value="1"/>
</dbReference>
<dbReference type="GO" id="GO:0003723">
    <property type="term" value="F:RNA binding"/>
    <property type="evidence" value="ECO:0007669"/>
    <property type="project" value="UniProtKB-UniRule"/>
</dbReference>
<dbReference type="PANTHER" id="PTHR47678:SF4">
    <property type="entry name" value="SHOCK PROTEIN 70 (HSP70)-INTERACTING PROTEIN, PUTATIVE-RELATED"/>
    <property type="match status" value="1"/>
</dbReference>
<dbReference type="InterPro" id="IPR012677">
    <property type="entry name" value="Nucleotide-bd_a/b_plait_sf"/>
</dbReference>
<dbReference type="SMART" id="SM00028">
    <property type="entry name" value="TPR"/>
    <property type="match status" value="3"/>
</dbReference>
<dbReference type="PANTHER" id="PTHR47678">
    <property type="entry name" value="TETRATRICOPEPTIDE REPEAT PROTEIN 31"/>
    <property type="match status" value="1"/>
</dbReference>
<feature type="compositionally biased region" description="Polar residues" evidence="4">
    <location>
        <begin position="280"/>
        <end position="300"/>
    </location>
</feature>
<keyword evidence="8" id="KW-1185">Reference proteome</keyword>
<dbReference type="SUPFAM" id="SSF46934">
    <property type="entry name" value="UBA-like"/>
    <property type="match status" value="1"/>
</dbReference>
<evidence type="ECO:0000313" key="7">
    <source>
        <dbReference type="EMBL" id="KAK2154104.1"/>
    </source>
</evidence>
<dbReference type="Gene3D" id="1.10.287.110">
    <property type="entry name" value="DnaJ domain"/>
    <property type="match status" value="1"/>
</dbReference>
<keyword evidence="3" id="KW-0862">Zinc</keyword>
<protein>
    <submittedName>
        <fullName evidence="7">Uncharacterized protein</fullName>
    </submittedName>
</protein>
<feature type="domain" description="RRM" evidence="5">
    <location>
        <begin position="543"/>
        <end position="615"/>
    </location>
</feature>
<dbReference type="SMART" id="SM00360">
    <property type="entry name" value="RRM"/>
    <property type="match status" value="1"/>
</dbReference>
<dbReference type="Gene3D" id="3.30.70.330">
    <property type="match status" value="1"/>
</dbReference>
<feature type="region of interest" description="Disordered" evidence="4">
    <location>
        <begin position="190"/>
        <end position="259"/>
    </location>
</feature>
<reference evidence="7" key="1">
    <citation type="journal article" date="2023" name="Mol. Biol. Evol.">
        <title>Third-Generation Sequencing Reveals the Adaptive Role of the Epigenome in Three Deep-Sea Polychaetes.</title>
        <authorList>
            <person name="Perez M."/>
            <person name="Aroh O."/>
            <person name="Sun Y."/>
            <person name="Lan Y."/>
            <person name="Juniper S.K."/>
            <person name="Young C.R."/>
            <person name="Angers B."/>
            <person name="Qian P.Y."/>
        </authorList>
    </citation>
    <scope>NUCLEOTIDE SEQUENCE</scope>
    <source>
        <strain evidence="7">P08H-3</strain>
    </source>
</reference>
<evidence type="ECO:0000259" key="6">
    <source>
        <dbReference type="PROSITE" id="PS50103"/>
    </source>
</evidence>
<evidence type="ECO:0000256" key="2">
    <source>
        <dbReference type="PROSITE-ProRule" id="PRU00339"/>
    </source>
</evidence>
<evidence type="ECO:0000256" key="1">
    <source>
        <dbReference type="PROSITE-ProRule" id="PRU00176"/>
    </source>
</evidence>
<dbReference type="InterPro" id="IPR009060">
    <property type="entry name" value="UBA-like_sf"/>
</dbReference>
<dbReference type="Pfam" id="PF00076">
    <property type="entry name" value="RRM_1"/>
    <property type="match status" value="1"/>
</dbReference>
<dbReference type="Pfam" id="PF13181">
    <property type="entry name" value="TPR_8"/>
    <property type="match status" value="3"/>
</dbReference>
<dbReference type="InterPro" id="IPR019734">
    <property type="entry name" value="TPR_rpt"/>
</dbReference>
<dbReference type="InterPro" id="IPR000504">
    <property type="entry name" value="RRM_dom"/>
</dbReference>
<feature type="zinc finger region" description="C3H1-type" evidence="3">
    <location>
        <begin position="651"/>
        <end position="678"/>
    </location>
</feature>
<dbReference type="GO" id="GO:0008270">
    <property type="term" value="F:zinc ion binding"/>
    <property type="evidence" value="ECO:0007669"/>
    <property type="project" value="UniProtKB-KW"/>
</dbReference>
<dbReference type="SUPFAM" id="SSF48452">
    <property type="entry name" value="TPR-like"/>
    <property type="match status" value="1"/>
</dbReference>
<dbReference type="InterPro" id="IPR011990">
    <property type="entry name" value="TPR-like_helical_dom_sf"/>
</dbReference>
<feature type="compositionally biased region" description="Basic and acidic residues" evidence="4">
    <location>
        <begin position="211"/>
        <end position="236"/>
    </location>
</feature>
<dbReference type="InterPro" id="IPR001623">
    <property type="entry name" value="DnaJ_domain"/>
</dbReference>
<accession>A0AAD9N4L4</accession>
<dbReference type="InterPro" id="IPR000571">
    <property type="entry name" value="Znf_CCCH"/>
</dbReference>
<dbReference type="EMBL" id="JAODUP010000276">
    <property type="protein sequence ID" value="KAK2154104.1"/>
    <property type="molecule type" value="Genomic_DNA"/>
</dbReference>
<dbReference type="SUPFAM" id="SSF46565">
    <property type="entry name" value="Chaperone J-domain"/>
    <property type="match status" value="1"/>
</dbReference>
<feature type="compositionally biased region" description="Basic residues" evidence="4">
    <location>
        <begin position="197"/>
        <end position="210"/>
    </location>
</feature>
<feature type="region of interest" description="Disordered" evidence="4">
    <location>
        <begin position="275"/>
        <end position="306"/>
    </location>
</feature>
<name>A0AAD9N4L4_9ANNE</name>
<comment type="caution">
    <text evidence="7">The sequence shown here is derived from an EMBL/GenBank/DDBJ whole genome shotgun (WGS) entry which is preliminary data.</text>
</comment>
<evidence type="ECO:0000256" key="4">
    <source>
        <dbReference type="SAM" id="MobiDB-lite"/>
    </source>
</evidence>
<keyword evidence="3" id="KW-0479">Metal-binding</keyword>
<dbReference type="PROSITE" id="PS50102">
    <property type="entry name" value="RRM"/>
    <property type="match status" value="1"/>
</dbReference>
<keyword evidence="1" id="KW-0694">RNA-binding</keyword>
<dbReference type="Proteomes" id="UP001208570">
    <property type="component" value="Unassembled WGS sequence"/>
</dbReference>
<evidence type="ECO:0000313" key="8">
    <source>
        <dbReference type="Proteomes" id="UP001208570"/>
    </source>
</evidence>
<keyword evidence="3" id="KW-0863">Zinc-finger</keyword>
<proteinExistence type="predicted"/>
<dbReference type="SUPFAM" id="SSF54928">
    <property type="entry name" value="RNA-binding domain, RBD"/>
    <property type="match status" value="1"/>
</dbReference>
<dbReference type="InterPro" id="IPR035979">
    <property type="entry name" value="RBD_domain_sf"/>
</dbReference>
<feature type="domain" description="C3H1-type" evidence="6">
    <location>
        <begin position="651"/>
        <end position="678"/>
    </location>
</feature>
<organism evidence="7 8">
    <name type="scientific">Paralvinella palmiformis</name>
    <dbReference type="NCBI Taxonomy" id="53620"/>
    <lineage>
        <taxon>Eukaryota</taxon>
        <taxon>Metazoa</taxon>
        <taxon>Spiralia</taxon>
        <taxon>Lophotrochozoa</taxon>
        <taxon>Annelida</taxon>
        <taxon>Polychaeta</taxon>
        <taxon>Sedentaria</taxon>
        <taxon>Canalipalpata</taxon>
        <taxon>Terebellida</taxon>
        <taxon>Terebelliformia</taxon>
        <taxon>Alvinellidae</taxon>
        <taxon>Paralvinella</taxon>
    </lineage>
</organism>
<evidence type="ECO:0000256" key="3">
    <source>
        <dbReference type="PROSITE-ProRule" id="PRU00723"/>
    </source>
</evidence>
<dbReference type="AlphaFoldDB" id="A0AAD9N4L4"/>
<evidence type="ECO:0000259" key="5">
    <source>
        <dbReference type="PROSITE" id="PS50102"/>
    </source>
</evidence>